<evidence type="ECO:0000256" key="1">
    <source>
        <dbReference type="PROSITE-ProRule" id="PRU00708"/>
    </source>
</evidence>
<comment type="caution">
    <text evidence="3">The sequence shown here is derived from an EMBL/GenBank/DDBJ whole genome shotgun (WGS) entry which is preliminary data.</text>
</comment>
<dbReference type="OrthoDB" id="185373at2759"/>
<dbReference type="Gene3D" id="1.25.40.10">
    <property type="entry name" value="Tetratricopeptide repeat domain"/>
    <property type="match status" value="1"/>
</dbReference>
<dbReference type="Pfam" id="PF13041">
    <property type="entry name" value="PPR_2"/>
    <property type="match status" value="1"/>
</dbReference>
<feature type="repeat" description="PPR" evidence="1">
    <location>
        <begin position="187"/>
        <end position="221"/>
    </location>
</feature>
<evidence type="ECO:0000313" key="3">
    <source>
        <dbReference type="EMBL" id="CAH1792411.1"/>
    </source>
</evidence>
<dbReference type="InterPro" id="IPR033490">
    <property type="entry name" value="LRP130"/>
</dbReference>
<feature type="compositionally biased region" description="Polar residues" evidence="2">
    <location>
        <begin position="1019"/>
        <end position="1030"/>
    </location>
</feature>
<sequence>MAALFKFTRTPVFVKYLHNYKYIHANTVKSARQIKLKQNDSRITTSFSKRYCSSNLDTAPRYARNAKTYPSKEADGKLSNLDRIVRRTGRVSSIDVSEIIGLLKHHGNATSEQALLLLRCMGSKMPELTGEARTQQLNTMWQFFKEQGVKMTTAHYNSLMAMYNQNGHLFKPDTLLAELEESGLKANRVTYLRLVERFAEEGDIQGAMNILELMKKEDMPIGEPVFNALITAHFKAGDIDGAENTFKMMSESGVEPGADTFSALLLGNASNNNIDAIKETFAAAEQSEVTLYGRVYMDVIIRLTEVGHPEHVQTIIDLVNKSVGYNHDVISAILQLVAKGYYDVAFEVYKTMGEDTLNTRDLAVGAFFLKALCRNNAPVERMIEFLPEMYRNKTMEQGLLDGLFWYLNAKNIEKAREMMDIIEKKGIEIREHYLWPIYKTLEKGNDAKGIYDLFTWSMKHVEHKEMIITLQEYVIPALTNIGETIREIQDKLPVQIGSGIVKGVMVIDAIKMNDFKKAVEIGADTSSPTALLSAALRPYFVQAYKTNPDLDSVLELLNISKNWPNPKQNGHIFLCGDFLKTIVYMSDTDTIHKVVRWYADHNLKVFRGDLGNVKSSDKVTDDILEVLPSIDAGALDEYAYQFPQGTQNRKNILYHQKTASELEILRDDPEANQISVRKYLFIHYTKEGKVKEAMGLVKEFEETGFVMNGEMHRQMAFMAANFMNDPQLARKHNDMLYSDFPDYNVFTSMTISLAKCFVKNDLVQDALDALQQYTNTHGAYLHDSAFGEGHKLERPCVDLINACKDAKIGAEMLEALFKGGFIKKGSYNLLEAYIKSAIERADAEGLVTATEYCVRNFNKLPLYPDVFNFLIKQNKSDELQKVMDMCIKLFGEMAVLNQLTICFVECGLMNQARKVMETPGLRAITDLHLSACDRYIDNREVTHLRNLVDITKDFYGVDRDNMLFMLIKGYGVAKQPEKALDVYTMYDEENILPRPRTLRYLASVLKSADMDVPFEVPNVKSSHGDQQLPTGFTPGVEATGQRQQTGPVPVEKPTPARREPVPRKPVVLSMDENMLNDLDRDLLAAYNTLGMNKVIEILEANVGKEYNVLADIAKAAFLQRYKAELGRLCEYLVELRDMELLCKISQTLPGNNAKVFESIILAAINKGDSSVAVLSKSIDENPKVSMAFLFKLEGTDTFSKVCDMLKEFADHGSESAVSALCKYHMYKKEYNVAEELLNKYPKCAESVQPMQVIENVKTSVEDLQRVKAIIKFSKDKAATESVFVCLVKAQITKNQLSEAVDTVKEALECDVTEGSFSKEIRNKLGDFLTSNNQTVPWTVEPAASSQEAHAS</sequence>
<dbReference type="GO" id="GO:0003730">
    <property type="term" value="F:mRNA 3'-UTR binding"/>
    <property type="evidence" value="ECO:0007669"/>
    <property type="project" value="TreeGrafter"/>
</dbReference>
<feature type="region of interest" description="Disordered" evidence="2">
    <location>
        <begin position="1019"/>
        <end position="1060"/>
    </location>
</feature>
<dbReference type="NCBIfam" id="TIGR00756">
    <property type="entry name" value="PPR"/>
    <property type="match status" value="1"/>
</dbReference>
<dbReference type="InterPro" id="IPR002885">
    <property type="entry name" value="PPR_rpt"/>
</dbReference>
<dbReference type="Pfam" id="PF13812">
    <property type="entry name" value="PPR_3"/>
    <property type="match status" value="1"/>
</dbReference>
<keyword evidence="4" id="KW-1185">Reference proteome</keyword>
<dbReference type="PANTHER" id="PTHR46669">
    <property type="entry name" value="LEUCINE-RICH PPR MOTIF-CONTAINING PROTEIN, MITOCHONDRIAL"/>
    <property type="match status" value="1"/>
</dbReference>
<dbReference type="PROSITE" id="PS51375">
    <property type="entry name" value="PPR"/>
    <property type="match status" value="2"/>
</dbReference>
<feature type="repeat" description="PPR" evidence="1">
    <location>
        <begin position="222"/>
        <end position="256"/>
    </location>
</feature>
<evidence type="ECO:0000256" key="2">
    <source>
        <dbReference type="SAM" id="MobiDB-lite"/>
    </source>
</evidence>
<proteinExistence type="predicted"/>
<reference evidence="3" key="1">
    <citation type="submission" date="2022-03" db="EMBL/GenBank/DDBJ databases">
        <authorList>
            <person name="Martin C."/>
        </authorList>
    </citation>
    <scope>NUCLEOTIDE SEQUENCE</scope>
</reference>
<evidence type="ECO:0000313" key="4">
    <source>
        <dbReference type="Proteomes" id="UP000749559"/>
    </source>
</evidence>
<dbReference type="GO" id="GO:0005634">
    <property type="term" value="C:nucleus"/>
    <property type="evidence" value="ECO:0007669"/>
    <property type="project" value="TreeGrafter"/>
</dbReference>
<name>A0A8S4PGW5_OWEFU</name>
<dbReference type="InterPro" id="IPR011990">
    <property type="entry name" value="TPR-like_helical_dom_sf"/>
</dbReference>
<dbReference type="EMBL" id="CAIIXF020000008">
    <property type="protein sequence ID" value="CAH1792411.1"/>
    <property type="molecule type" value="Genomic_DNA"/>
</dbReference>
<organism evidence="3 4">
    <name type="scientific">Owenia fusiformis</name>
    <name type="common">Polychaete worm</name>
    <dbReference type="NCBI Taxonomy" id="6347"/>
    <lineage>
        <taxon>Eukaryota</taxon>
        <taxon>Metazoa</taxon>
        <taxon>Spiralia</taxon>
        <taxon>Lophotrochozoa</taxon>
        <taxon>Annelida</taxon>
        <taxon>Polychaeta</taxon>
        <taxon>Sedentaria</taxon>
        <taxon>Canalipalpata</taxon>
        <taxon>Sabellida</taxon>
        <taxon>Oweniida</taxon>
        <taxon>Oweniidae</taxon>
        <taxon>Owenia</taxon>
    </lineage>
</organism>
<dbReference type="GO" id="GO:0070129">
    <property type="term" value="P:regulation of mitochondrial translation"/>
    <property type="evidence" value="ECO:0007669"/>
    <property type="project" value="TreeGrafter"/>
</dbReference>
<dbReference type="PANTHER" id="PTHR46669:SF1">
    <property type="entry name" value="LEUCINE-RICH PPR MOTIF-CONTAINING PROTEIN, MITOCHONDRIAL"/>
    <property type="match status" value="1"/>
</dbReference>
<protein>
    <recommendedName>
        <fullName evidence="5">Leucine-rich PPR motif-containing protein, mitochondrial</fullName>
    </recommendedName>
</protein>
<gene>
    <name evidence="3" type="ORF">OFUS_LOCUS17374</name>
</gene>
<evidence type="ECO:0008006" key="5">
    <source>
        <dbReference type="Google" id="ProtNLM"/>
    </source>
</evidence>
<dbReference type="Proteomes" id="UP000749559">
    <property type="component" value="Unassembled WGS sequence"/>
</dbReference>
<dbReference type="GO" id="GO:0005739">
    <property type="term" value="C:mitochondrion"/>
    <property type="evidence" value="ECO:0007669"/>
    <property type="project" value="TreeGrafter"/>
</dbReference>
<accession>A0A8S4PGW5</accession>